<gene>
    <name evidence="4" type="ORF">TWF102_009613</name>
    <name evidence="5" type="ORF">TWF703_009413</name>
</gene>
<evidence type="ECO:0000256" key="3">
    <source>
        <dbReference type="SAM" id="SignalP"/>
    </source>
</evidence>
<dbReference type="EMBL" id="WIQW01000065">
    <property type="protein sequence ID" value="KAF3089613.1"/>
    <property type="molecule type" value="Genomic_DNA"/>
</dbReference>
<evidence type="ECO:0000256" key="1">
    <source>
        <dbReference type="SAM" id="MobiDB-lite"/>
    </source>
</evidence>
<reference evidence="6 7" key="1">
    <citation type="submission" date="2019-06" db="EMBL/GenBank/DDBJ databases">
        <authorList>
            <person name="Palmer J.M."/>
        </authorList>
    </citation>
    <scope>NUCLEOTIDE SEQUENCE [LARGE SCALE GENOMIC DNA]</scope>
    <source>
        <strain evidence="4 6">TWF102</strain>
        <strain evidence="5 7">TWF703</strain>
    </source>
</reference>
<evidence type="ECO:0000256" key="2">
    <source>
        <dbReference type="SAM" id="Phobius"/>
    </source>
</evidence>
<keyword evidence="2" id="KW-0812">Transmembrane</keyword>
<feature type="region of interest" description="Disordered" evidence="1">
    <location>
        <begin position="384"/>
        <end position="423"/>
    </location>
</feature>
<feature type="chain" id="PRO_5036200477" description="Peptidase A1 domain-containing protein" evidence="3">
    <location>
        <begin position="24"/>
        <end position="670"/>
    </location>
</feature>
<keyword evidence="2" id="KW-1133">Transmembrane helix</keyword>
<dbReference type="AlphaFoldDB" id="A0A7C8JWG5"/>
<sequence length="670" mass="71903">MYRRKIFSTIVSAGLLLIPSVYGQFPGKNTNGEGSGTGINLEEATETRESSPAQTTIATSTSDNCNRPVQLIGLSNDGPYIPVMIDGTGPYNLAVSFEEEGTYIFSQKFCREALKINGEPCFYTASPSELGTDDEEHTVNTGEGGFEFEYITQPTEAKIGQENNSVVFERYPIRVVDDVDSRSLPRLRARFRSRGVYGIIGLKNNGDFIRRLSSACGQSGWGIHLQPGSFFSFGGIDSQASAIGTNNTDVVVDLVGRYVGEIQPVTTGFSSSPNSGFTRDIRIDPMAPYNVVPSDISDAVEGGFAAGSSADITIAGVTFNIPWTGLVYAGAIITSPEATMILGAPFLQYIYAATLPGGRQNVVFARDSGASTAEFKPFSEILTTLPTKTQPGNSQSSSSNSPDRKVENSGDDDVNEPMASDPMMVKSSNNIGAIVGGVVGGVVGLLMILVAACCFYRRRKLMKGNNPRSVEKEYEADFDAEIGHHDGFLPQFKESGYATLPTPPPPPGQEARPQIPSLILGSPINVQYDSRTEYTPTLHPYHDESPSRSLNVTPLPPPSQTPILTIPPVPERRLSITPSLSIEPPSPLSRNVSAASRQNFPSISQLQRNRSNVRAVPEEDDYDVVSMASGPIYNPILASQEASSSAPRLPFTHRPESGGAMGMTDRGAGL</sequence>
<dbReference type="EMBL" id="WIQZ01000007">
    <property type="protein sequence ID" value="KAF3144119.1"/>
    <property type="molecule type" value="Genomic_DNA"/>
</dbReference>
<evidence type="ECO:0000313" key="4">
    <source>
        <dbReference type="EMBL" id="KAF3089613.1"/>
    </source>
</evidence>
<name>A0A7C8JWG5_ORBOL</name>
<keyword evidence="3" id="KW-0732">Signal</keyword>
<feature type="transmembrane region" description="Helical" evidence="2">
    <location>
        <begin position="431"/>
        <end position="456"/>
    </location>
</feature>
<dbReference type="Proteomes" id="UP000480548">
    <property type="component" value="Unassembled WGS sequence"/>
</dbReference>
<feature type="signal peptide" evidence="3">
    <location>
        <begin position="1"/>
        <end position="23"/>
    </location>
</feature>
<accession>A0A7C8JWG5</accession>
<feature type="region of interest" description="Disordered" evidence="1">
    <location>
        <begin position="491"/>
        <end position="515"/>
    </location>
</feature>
<keyword evidence="2" id="KW-0472">Membrane</keyword>
<proteinExistence type="predicted"/>
<comment type="caution">
    <text evidence="5">The sequence shown here is derived from an EMBL/GenBank/DDBJ whole genome shotgun (WGS) entry which is preliminary data.</text>
</comment>
<protein>
    <recommendedName>
        <fullName evidence="8">Peptidase A1 domain-containing protein</fullName>
    </recommendedName>
</protein>
<evidence type="ECO:0008006" key="8">
    <source>
        <dbReference type="Google" id="ProtNLM"/>
    </source>
</evidence>
<feature type="region of interest" description="Disordered" evidence="1">
    <location>
        <begin position="640"/>
        <end position="670"/>
    </location>
</feature>
<evidence type="ECO:0000313" key="6">
    <source>
        <dbReference type="Proteomes" id="UP000475325"/>
    </source>
</evidence>
<evidence type="ECO:0000313" key="7">
    <source>
        <dbReference type="Proteomes" id="UP000480548"/>
    </source>
</evidence>
<evidence type="ECO:0000313" key="5">
    <source>
        <dbReference type="EMBL" id="KAF3144119.1"/>
    </source>
</evidence>
<dbReference type="Proteomes" id="UP000475325">
    <property type="component" value="Unassembled WGS sequence"/>
</dbReference>
<organism evidence="5 7">
    <name type="scientific">Orbilia oligospora</name>
    <name type="common">Nematode-trapping fungus</name>
    <name type="synonym">Arthrobotrys oligospora</name>
    <dbReference type="NCBI Taxonomy" id="2813651"/>
    <lineage>
        <taxon>Eukaryota</taxon>
        <taxon>Fungi</taxon>
        <taxon>Dikarya</taxon>
        <taxon>Ascomycota</taxon>
        <taxon>Pezizomycotina</taxon>
        <taxon>Orbiliomycetes</taxon>
        <taxon>Orbiliales</taxon>
        <taxon>Orbiliaceae</taxon>
        <taxon>Orbilia</taxon>
    </lineage>
</organism>